<feature type="domain" description="FecR protein" evidence="2">
    <location>
        <begin position="184"/>
        <end position="279"/>
    </location>
</feature>
<dbReference type="GO" id="GO:0016989">
    <property type="term" value="F:sigma factor antagonist activity"/>
    <property type="evidence" value="ECO:0007669"/>
    <property type="project" value="TreeGrafter"/>
</dbReference>
<comment type="caution">
    <text evidence="4">The sequence shown here is derived from an EMBL/GenBank/DDBJ whole genome shotgun (WGS) entry which is preliminary data.</text>
</comment>
<keyword evidence="1" id="KW-1133">Transmembrane helix</keyword>
<keyword evidence="1" id="KW-0812">Transmembrane</keyword>
<dbReference type="Proteomes" id="UP000290545">
    <property type="component" value="Unassembled WGS sequence"/>
</dbReference>
<evidence type="ECO:0000259" key="2">
    <source>
        <dbReference type="Pfam" id="PF04773"/>
    </source>
</evidence>
<dbReference type="InterPro" id="IPR012373">
    <property type="entry name" value="Ferrdict_sens_TM"/>
</dbReference>
<dbReference type="AlphaFoldDB" id="A0A4V1M9X0"/>
<evidence type="ECO:0000313" key="4">
    <source>
        <dbReference type="EMBL" id="RXK83144.1"/>
    </source>
</evidence>
<feature type="transmembrane region" description="Helical" evidence="1">
    <location>
        <begin position="86"/>
        <end position="107"/>
    </location>
</feature>
<dbReference type="InterPro" id="IPR032508">
    <property type="entry name" value="FecR_C"/>
</dbReference>
<keyword evidence="1" id="KW-0472">Membrane</keyword>
<dbReference type="PANTHER" id="PTHR30273:SF2">
    <property type="entry name" value="PROTEIN FECR"/>
    <property type="match status" value="1"/>
</dbReference>
<dbReference type="Pfam" id="PF04773">
    <property type="entry name" value="FecR"/>
    <property type="match status" value="1"/>
</dbReference>
<dbReference type="Gene3D" id="3.55.50.30">
    <property type="match status" value="1"/>
</dbReference>
<keyword evidence="5" id="KW-1185">Reference proteome</keyword>
<dbReference type="RefSeq" id="WP_129004157.1">
    <property type="nucleotide sequence ID" value="NZ_SDHZ01000002.1"/>
</dbReference>
<gene>
    <name evidence="4" type="ORF">ESB13_13575</name>
</gene>
<dbReference type="InterPro" id="IPR006860">
    <property type="entry name" value="FecR"/>
</dbReference>
<dbReference type="EMBL" id="SDHZ01000002">
    <property type="protein sequence ID" value="RXK83144.1"/>
    <property type="molecule type" value="Genomic_DNA"/>
</dbReference>
<accession>A0A4V1M9X0</accession>
<feature type="domain" description="Protein FecR C-terminal" evidence="3">
    <location>
        <begin position="322"/>
        <end position="390"/>
    </location>
</feature>
<evidence type="ECO:0000313" key="5">
    <source>
        <dbReference type="Proteomes" id="UP000290545"/>
    </source>
</evidence>
<protein>
    <submittedName>
        <fullName evidence="4">DUF4974 domain-containing protein</fullName>
    </submittedName>
</protein>
<sequence>MKQDQRLIELLNSYTAGTCTPAREQELMQMIASGEYDAVIKQYMMQAWRQLPVDHMLGEEQAQRIRNVVLKTQAPPVIPSYRNRRWLKMAAAAIILLLAGGGAVYLFNNRSASSKQLAVTKQPVIKPGTDGAVLTLADGSTIILDSASDGNLASQANVQVVKTGGHIQYLPVGTNSDNASLYNTIGTAKGKQFQLLLEDGTRVWLNAASSIRFPVSFSKTNREVEVSGEAYFDVAQDSKRPFRVKAGSATVDVLGTQFNINSYRDEAAVTTTLVEGAVKLKNGNNEHLMYAGQLVEAFANGNTRVFHHVNTGEIIAWKNNFFSFKDTDIKTLMRQLERWYNVETVYKGRIRESVTFNGDISRGVDLGTVLKMLEMTGEVHFEIQEKTIVVTM</sequence>
<name>A0A4V1M9X0_9BACT</name>
<organism evidence="4 5">
    <name type="scientific">Filimonas effusa</name>
    <dbReference type="NCBI Taxonomy" id="2508721"/>
    <lineage>
        <taxon>Bacteria</taxon>
        <taxon>Pseudomonadati</taxon>
        <taxon>Bacteroidota</taxon>
        <taxon>Chitinophagia</taxon>
        <taxon>Chitinophagales</taxon>
        <taxon>Chitinophagaceae</taxon>
        <taxon>Filimonas</taxon>
    </lineage>
</organism>
<dbReference type="OrthoDB" id="1099963at2"/>
<dbReference type="PANTHER" id="PTHR30273">
    <property type="entry name" value="PERIPLASMIC SIGNAL SENSOR AND SIGMA FACTOR ACTIVATOR FECR-RELATED"/>
    <property type="match status" value="1"/>
</dbReference>
<dbReference type="Gene3D" id="2.60.120.1440">
    <property type="match status" value="1"/>
</dbReference>
<reference evidence="4 5" key="1">
    <citation type="submission" date="2019-01" db="EMBL/GenBank/DDBJ databases">
        <title>Filimonas sp. strain TTM-71.</title>
        <authorList>
            <person name="Chen W.-M."/>
        </authorList>
    </citation>
    <scope>NUCLEOTIDE SEQUENCE [LARGE SCALE GENOMIC DNA]</scope>
    <source>
        <strain evidence="4 5">TTM-71</strain>
    </source>
</reference>
<evidence type="ECO:0000256" key="1">
    <source>
        <dbReference type="SAM" id="Phobius"/>
    </source>
</evidence>
<evidence type="ECO:0000259" key="3">
    <source>
        <dbReference type="Pfam" id="PF16344"/>
    </source>
</evidence>
<dbReference type="Pfam" id="PF16344">
    <property type="entry name" value="FecR_C"/>
    <property type="match status" value="1"/>
</dbReference>
<proteinExistence type="predicted"/>